<dbReference type="Pfam" id="PF01554">
    <property type="entry name" value="MatE"/>
    <property type="match status" value="2"/>
</dbReference>
<evidence type="ECO:0000256" key="10">
    <source>
        <dbReference type="SAM" id="Phobius"/>
    </source>
</evidence>
<feature type="transmembrane region" description="Helical" evidence="10">
    <location>
        <begin position="429"/>
        <end position="451"/>
    </location>
</feature>
<dbReference type="Proteomes" id="UP000543419">
    <property type="component" value="Unassembled WGS sequence"/>
</dbReference>
<comment type="similarity">
    <text evidence="2">Belongs to the multi antimicrobial extrusion (MATE) (TC 2.A.66.1) family. MepA subfamily.</text>
</comment>
<organism evidence="11 12">
    <name type="scientific">Bifidobacterium olomucense</name>
    <dbReference type="NCBI Taxonomy" id="2675324"/>
    <lineage>
        <taxon>Bacteria</taxon>
        <taxon>Bacillati</taxon>
        <taxon>Actinomycetota</taxon>
        <taxon>Actinomycetes</taxon>
        <taxon>Bifidobacteriales</taxon>
        <taxon>Bifidobacteriaceae</taxon>
        <taxon>Bifidobacterium</taxon>
    </lineage>
</organism>
<dbReference type="CDD" id="cd13143">
    <property type="entry name" value="MATE_MepA_like"/>
    <property type="match status" value="1"/>
</dbReference>
<keyword evidence="8 10" id="KW-0472">Membrane</keyword>
<evidence type="ECO:0000256" key="2">
    <source>
        <dbReference type="ARBA" id="ARBA00008417"/>
    </source>
</evidence>
<comment type="caution">
    <text evidence="11">The sequence shown here is derived from an EMBL/GenBank/DDBJ whole genome shotgun (WGS) entry which is preliminary data.</text>
</comment>
<feature type="transmembrane region" description="Helical" evidence="10">
    <location>
        <begin position="362"/>
        <end position="379"/>
    </location>
</feature>
<dbReference type="GO" id="GO:0042910">
    <property type="term" value="F:xenobiotic transmembrane transporter activity"/>
    <property type="evidence" value="ECO:0007669"/>
    <property type="project" value="InterPro"/>
</dbReference>
<dbReference type="NCBIfam" id="TIGR00797">
    <property type="entry name" value="matE"/>
    <property type="match status" value="1"/>
</dbReference>
<evidence type="ECO:0000313" key="12">
    <source>
        <dbReference type="Proteomes" id="UP000543419"/>
    </source>
</evidence>
<gene>
    <name evidence="11" type="ORF">G1C97_0345</name>
</gene>
<feature type="transmembrane region" description="Helical" evidence="10">
    <location>
        <begin position="65"/>
        <end position="86"/>
    </location>
</feature>
<keyword evidence="6 10" id="KW-0812">Transmembrane</keyword>
<evidence type="ECO:0000256" key="5">
    <source>
        <dbReference type="ARBA" id="ARBA00022475"/>
    </source>
</evidence>
<dbReference type="InterPro" id="IPR051327">
    <property type="entry name" value="MATE_MepA_subfamily"/>
</dbReference>
<evidence type="ECO:0000256" key="6">
    <source>
        <dbReference type="ARBA" id="ARBA00022692"/>
    </source>
</evidence>
<feature type="transmembrane region" description="Helical" evidence="10">
    <location>
        <begin position="178"/>
        <end position="200"/>
    </location>
</feature>
<protein>
    <recommendedName>
        <fullName evidence="3">Multidrug export protein MepA</fullName>
    </recommendedName>
</protein>
<name>A0A7Y0HVM9_9BIFI</name>
<dbReference type="EMBL" id="JAAIIG010000001">
    <property type="protein sequence ID" value="NMM97396.1"/>
    <property type="molecule type" value="Genomic_DNA"/>
</dbReference>
<keyword evidence="9" id="KW-0046">Antibiotic resistance</keyword>
<keyword evidence="4" id="KW-0813">Transport</keyword>
<keyword evidence="7 10" id="KW-1133">Transmembrane helix</keyword>
<dbReference type="GO" id="GO:0015297">
    <property type="term" value="F:antiporter activity"/>
    <property type="evidence" value="ECO:0007669"/>
    <property type="project" value="InterPro"/>
</dbReference>
<evidence type="ECO:0000256" key="9">
    <source>
        <dbReference type="ARBA" id="ARBA00023251"/>
    </source>
</evidence>
<dbReference type="InterPro" id="IPR045070">
    <property type="entry name" value="MATE_MepA-like"/>
</dbReference>
<accession>A0A7Y0HVM9</accession>
<evidence type="ECO:0000256" key="1">
    <source>
        <dbReference type="ARBA" id="ARBA00004651"/>
    </source>
</evidence>
<dbReference type="PIRSF" id="PIRSF006603">
    <property type="entry name" value="DinF"/>
    <property type="match status" value="1"/>
</dbReference>
<dbReference type="AlphaFoldDB" id="A0A7Y0HVM9"/>
<evidence type="ECO:0000256" key="8">
    <source>
        <dbReference type="ARBA" id="ARBA00023136"/>
    </source>
</evidence>
<dbReference type="GO" id="GO:0005886">
    <property type="term" value="C:plasma membrane"/>
    <property type="evidence" value="ECO:0007669"/>
    <property type="project" value="UniProtKB-SubCell"/>
</dbReference>
<dbReference type="GO" id="GO:0046677">
    <property type="term" value="P:response to antibiotic"/>
    <property type="evidence" value="ECO:0007669"/>
    <property type="project" value="UniProtKB-KW"/>
</dbReference>
<comment type="subcellular location">
    <subcellularLocation>
        <location evidence="1">Cell membrane</location>
        <topology evidence="1">Multi-pass membrane protein</topology>
    </subcellularLocation>
</comment>
<feature type="transmembrane region" description="Helical" evidence="10">
    <location>
        <begin position="399"/>
        <end position="423"/>
    </location>
</feature>
<feature type="transmembrane region" description="Helical" evidence="10">
    <location>
        <begin position="150"/>
        <end position="171"/>
    </location>
</feature>
<keyword evidence="5" id="KW-1003">Cell membrane</keyword>
<sequence>MAQTQVHQAIRRASADAKYRQMTEQPIPSLILTLSVPAVISNLVTTAYNLTDTFFIGQLGTAQSGAIGIAFSIMTILQALGFFCGNGAGNSMSRELGKRNNERASRLLAIGFVAAFSFGLVVAIICLATLRPLVVMLGSTETIAPYAVQYLTPILVAAPCVCGSFALNGLLRYQGQSAFGMIGLVTGSLLNFMLAPLFIFVLDMGIFGAGLATGICQSVSFVILVVMSARFGVLKLSLRNFKPDPLLLREILGGGLPSLVRQSAGSIATTCVNIAANPFGDAAIAGMAIVMRIMLGVNSVIVGLGQGFQPVCGYNYGAGKFSRVREGFWFCVWLATGVLVALSIAIWLGAPELVEIFRSDPAVVSVGVAALHFECLTAWTNGVNMMGNMMSQTMGKTGIASFLAVCRTGLYLAPLVLVLPYFIGLTGVVVAQSIADMMTFVTTIPFLRYLLGSVLATHRTQDERRS</sequence>
<evidence type="ECO:0000313" key="11">
    <source>
        <dbReference type="EMBL" id="NMM97396.1"/>
    </source>
</evidence>
<feature type="transmembrane region" description="Helical" evidence="10">
    <location>
        <begin position="206"/>
        <end position="229"/>
    </location>
</feature>
<feature type="transmembrane region" description="Helical" evidence="10">
    <location>
        <begin position="27"/>
        <end position="45"/>
    </location>
</feature>
<dbReference type="InterPro" id="IPR002528">
    <property type="entry name" value="MATE_fam"/>
</dbReference>
<keyword evidence="12" id="KW-1185">Reference proteome</keyword>
<evidence type="ECO:0000256" key="4">
    <source>
        <dbReference type="ARBA" id="ARBA00022448"/>
    </source>
</evidence>
<evidence type="ECO:0000256" key="3">
    <source>
        <dbReference type="ARBA" id="ARBA00022106"/>
    </source>
</evidence>
<proteinExistence type="inferred from homology"/>
<evidence type="ECO:0000256" key="7">
    <source>
        <dbReference type="ARBA" id="ARBA00022989"/>
    </source>
</evidence>
<dbReference type="InterPro" id="IPR048279">
    <property type="entry name" value="MdtK-like"/>
</dbReference>
<feature type="transmembrane region" description="Helical" evidence="10">
    <location>
        <begin position="107"/>
        <end position="130"/>
    </location>
</feature>
<feature type="transmembrane region" description="Helical" evidence="10">
    <location>
        <begin position="328"/>
        <end position="350"/>
    </location>
</feature>
<dbReference type="PANTHER" id="PTHR43823:SF3">
    <property type="entry name" value="MULTIDRUG EXPORT PROTEIN MEPA"/>
    <property type="match status" value="1"/>
</dbReference>
<dbReference type="PANTHER" id="PTHR43823">
    <property type="entry name" value="SPORULATION PROTEIN YKVU"/>
    <property type="match status" value="1"/>
</dbReference>
<reference evidence="11 12" key="1">
    <citation type="submission" date="2020-02" db="EMBL/GenBank/DDBJ databases">
        <title>Characterization of phylogenetic diversity of novel bifidobacterial species isolated in Czech ZOOs.</title>
        <authorList>
            <person name="Lugli G.A."/>
            <person name="Vera N.B."/>
            <person name="Ventura M."/>
        </authorList>
    </citation>
    <scope>NUCLEOTIDE SEQUENCE [LARGE SCALE GENOMIC DNA]</scope>
    <source>
        <strain evidence="11 12">DSM 109959</strain>
    </source>
</reference>